<feature type="region of interest" description="Disordered" evidence="1">
    <location>
        <begin position="48"/>
        <end position="72"/>
    </location>
</feature>
<proteinExistence type="predicted"/>
<name>B3PSN4_RHIE6</name>
<reference evidence="2 3" key="1">
    <citation type="submission" date="2008-04" db="EMBL/GenBank/DDBJ databases">
        <title>Genome diversity and DNA divergence of Rhizobium etli.</title>
        <authorList>
            <person name="Gonzalez V."/>
            <person name="Acosta J.L."/>
            <person name="Santamaria R.I."/>
            <person name="Bustos P."/>
            <person name="Hernandez-Gonzalez I.L."/>
            <person name="Fernandez J.L."/>
            <person name="Diaz R."/>
            <person name="Flores M."/>
            <person name="Mora J."/>
            <person name="Palacios R."/>
            <person name="Davila G."/>
        </authorList>
    </citation>
    <scope>NUCLEOTIDE SEQUENCE [LARGE SCALE GENOMIC DNA]</scope>
    <source>
        <strain evidence="2 3">CIAT 652</strain>
    </source>
</reference>
<organism evidence="2 3">
    <name type="scientific">Rhizobium etli (strain CIAT 652)</name>
    <dbReference type="NCBI Taxonomy" id="491916"/>
    <lineage>
        <taxon>Bacteria</taxon>
        <taxon>Pseudomonadati</taxon>
        <taxon>Pseudomonadota</taxon>
        <taxon>Alphaproteobacteria</taxon>
        <taxon>Hyphomicrobiales</taxon>
        <taxon>Rhizobiaceae</taxon>
        <taxon>Rhizobium/Agrobacterium group</taxon>
        <taxon>Rhizobium</taxon>
    </lineage>
</organism>
<dbReference type="EMBL" id="CP001074">
    <property type="protein sequence ID" value="ACE91732.1"/>
    <property type="molecule type" value="Genomic_DNA"/>
</dbReference>
<protein>
    <submittedName>
        <fullName evidence="2">Uncharacterized protein</fullName>
    </submittedName>
</protein>
<gene>
    <name evidence="2" type="ordered locus">RHECIAT_CH0002781</name>
</gene>
<evidence type="ECO:0000313" key="2">
    <source>
        <dbReference type="EMBL" id="ACE91732.1"/>
    </source>
</evidence>
<sequence>MRVATLSPRPYRNLAGTLLVETVGSHGVPPCGSLPELAPSRRGIFCVRRSPRSRNGANPSKSEPRDKSVRSMSAVLPGFGRRSLGKKEWTTKAITVSGLIMLAFASGAFR</sequence>
<dbReference type="HOGENOM" id="CLU_2168965_0_0_5"/>
<dbReference type="Proteomes" id="UP000008817">
    <property type="component" value="Chromosome"/>
</dbReference>
<accession>B3PSN4</accession>
<dbReference type="AlphaFoldDB" id="B3PSN4"/>
<dbReference type="KEGG" id="rec:RHECIAT_CH0002781"/>
<evidence type="ECO:0000256" key="1">
    <source>
        <dbReference type="SAM" id="MobiDB-lite"/>
    </source>
</evidence>
<evidence type="ECO:0000313" key="3">
    <source>
        <dbReference type="Proteomes" id="UP000008817"/>
    </source>
</evidence>